<evidence type="ECO:0000256" key="2">
    <source>
        <dbReference type="ARBA" id="ARBA00023157"/>
    </source>
</evidence>
<evidence type="ECO:0000256" key="1">
    <source>
        <dbReference type="ARBA" id="ARBA00022729"/>
    </source>
</evidence>
<dbReference type="InterPro" id="IPR036179">
    <property type="entry name" value="Ig-like_dom_sf"/>
</dbReference>
<dbReference type="Proteomes" id="UP001497525">
    <property type="component" value="Unassembled WGS sequence"/>
</dbReference>
<feature type="domain" description="Ig-like" evidence="4">
    <location>
        <begin position="98"/>
        <end position="189"/>
    </location>
</feature>
<name>A0AAV2SYI0_CALDB</name>
<sequence>MINPGAILLSICEQAVLAHTPETRLSCDAIDGKSNATVDWLRQGKPIDFRESRMFVLDKQDLIIMDVNTGEQGTYTCIARNAEGESRSQIDLQVYTKPRVSKEHGKQGFRQGAAIVLQCYADATPEPKFSWLHNAAPLPSDDQRISINTKNGSVLIITNARESDAGIYTCFASNQFGCATTLLDAVFVSEPRIEDIDAPKRKLSEGETISIRCLASGRPRPTISWEHNGKPVSEDYIVQIK</sequence>
<dbReference type="FunFam" id="2.60.40.10:FF:000032">
    <property type="entry name" value="palladin isoform X1"/>
    <property type="match status" value="1"/>
</dbReference>
<comment type="caution">
    <text evidence="5">The sequence shown here is derived from an EMBL/GenBank/DDBJ whole genome shotgun (WGS) entry which is preliminary data.</text>
</comment>
<dbReference type="Pfam" id="PF07679">
    <property type="entry name" value="I-set"/>
    <property type="match status" value="1"/>
</dbReference>
<keyword evidence="3" id="KW-0393">Immunoglobulin domain</keyword>
<dbReference type="PANTHER" id="PTHR45080:SF8">
    <property type="entry name" value="IG-LIKE DOMAIN-CONTAINING PROTEIN"/>
    <property type="match status" value="1"/>
</dbReference>
<dbReference type="InterPro" id="IPR007110">
    <property type="entry name" value="Ig-like_dom"/>
</dbReference>
<dbReference type="CDD" id="cd00096">
    <property type="entry name" value="Ig"/>
    <property type="match status" value="1"/>
</dbReference>
<gene>
    <name evidence="5" type="ORF">CDAUBV1_LOCUS6</name>
</gene>
<dbReference type="Gene3D" id="2.60.40.10">
    <property type="entry name" value="Immunoglobulins"/>
    <property type="match status" value="3"/>
</dbReference>
<dbReference type="InterPro" id="IPR013098">
    <property type="entry name" value="Ig_I-set"/>
</dbReference>
<dbReference type="SMART" id="SM00409">
    <property type="entry name" value="IG"/>
    <property type="match status" value="2"/>
</dbReference>
<evidence type="ECO:0000313" key="6">
    <source>
        <dbReference type="Proteomes" id="UP001497525"/>
    </source>
</evidence>
<dbReference type="InterPro" id="IPR050958">
    <property type="entry name" value="Cell_Adh-Cytoskel_Orgn"/>
</dbReference>
<dbReference type="InterPro" id="IPR003599">
    <property type="entry name" value="Ig_sub"/>
</dbReference>
<dbReference type="InterPro" id="IPR003598">
    <property type="entry name" value="Ig_sub2"/>
</dbReference>
<evidence type="ECO:0000313" key="5">
    <source>
        <dbReference type="EMBL" id="CAL5129138.1"/>
    </source>
</evidence>
<protein>
    <recommendedName>
        <fullName evidence="4">Ig-like domain-containing protein</fullName>
    </recommendedName>
</protein>
<evidence type="ECO:0000259" key="4">
    <source>
        <dbReference type="PROSITE" id="PS50835"/>
    </source>
</evidence>
<dbReference type="AlphaFoldDB" id="A0AAV2SYI0"/>
<dbReference type="SMART" id="SM00408">
    <property type="entry name" value="IGc2"/>
    <property type="match status" value="2"/>
</dbReference>
<evidence type="ECO:0000256" key="3">
    <source>
        <dbReference type="ARBA" id="ARBA00023319"/>
    </source>
</evidence>
<proteinExistence type="predicted"/>
<dbReference type="SUPFAM" id="SSF48726">
    <property type="entry name" value="Immunoglobulin"/>
    <property type="match status" value="3"/>
</dbReference>
<dbReference type="GO" id="GO:0005886">
    <property type="term" value="C:plasma membrane"/>
    <property type="evidence" value="ECO:0007669"/>
    <property type="project" value="TreeGrafter"/>
</dbReference>
<organism evidence="5 6">
    <name type="scientific">Calicophoron daubneyi</name>
    <name type="common">Rumen fluke</name>
    <name type="synonym">Paramphistomum daubneyi</name>
    <dbReference type="NCBI Taxonomy" id="300641"/>
    <lineage>
        <taxon>Eukaryota</taxon>
        <taxon>Metazoa</taxon>
        <taxon>Spiralia</taxon>
        <taxon>Lophotrochozoa</taxon>
        <taxon>Platyhelminthes</taxon>
        <taxon>Trematoda</taxon>
        <taxon>Digenea</taxon>
        <taxon>Plagiorchiida</taxon>
        <taxon>Pronocephalata</taxon>
        <taxon>Paramphistomoidea</taxon>
        <taxon>Paramphistomidae</taxon>
        <taxon>Calicophoron</taxon>
    </lineage>
</organism>
<accession>A0AAV2SYI0</accession>
<dbReference type="GO" id="GO:0007156">
    <property type="term" value="P:homophilic cell adhesion via plasma membrane adhesion molecules"/>
    <property type="evidence" value="ECO:0007669"/>
    <property type="project" value="TreeGrafter"/>
</dbReference>
<feature type="domain" description="Ig-like" evidence="4">
    <location>
        <begin position="4"/>
        <end position="93"/>
    </location>
</feature>
<feature type="domain" description="Ig-like" evidence="4">
    <location>
        <begin position="191"/>
        <end position="241"/>
    </location>
</feature>
<dbReference type="EMBL" id="CAXLJL010000001">
    <property type="protein sequence ID" value="CAL5129138.1"/>
    <property type="molecule type" value="Genomic_DNA"/>
</dbReference>
<dbReference type="PROSITE" id="PS50835">
    <property type="entry name" value="IG_LIKE"/>
    <property type="match status" value="3"/>
</dbReference>
<keyword evidence="1" id="KW-0732">Signal</keyword>
<dbReference type="Pfam" id="PF13927">
    <property type="entry name" value="Ig_3"/>
    <property type="match status" value="2"/>
</dbReference>
<reference evidence="5" key="1">
    <citation type="submission" date="2024-06" db="EMBL/GenBank/DDBJ databases">
        <authorList>
            <person name="Liu X."/>
            <person name="Lenzi L."/>
            <person name="Haldenby T S."/>
            <person name="Uol C."/>
        </authorList>
    </citation>
    <scope>NUCLEOTIDE SEQUENCE</scope>
</reference>
<dbReference type="PANTHER" id="PTHR45080">
    <property type="entry name" value="CONTACTIN 5"/>
    <property type="match status" value="1"/>
</dbReference>
<keyword evidence="2" id="KW-1015">Disulfide bond</keyword>
<dbReference type="InterPro" id="IPR013783">
    <property type="entry name" value="Ig-like_fold"/>
</dbReference>